<feature type="region of interest" description="Disordered" evidence="1">
    <location>
        <begin position="60"/>
        <end position="99"/>
    </location>
</feature>
<reference evidence="2" key="1">
    <citation type="submission" date="2023-11" db="EMBL/GenBank/DDBJ databases">
        <title>Genome assemblies of two species of porcelain crab, Petrolisthes cinctipes and Petrolisthes manimaculis (Anomura: Porcellanidae).</title>
        <authorList>
            <person name="Angst P."/>
        </authorList>
    </citation>
    <scope>NUCLEOTIDE SEQUENCE</scope>
    <source>
        <strain evidence="2">PB745_02</strain>
        <tissue evidence="2">Gill</tissue>
    </source>
</reference>
<feature type="compositionally biased region" description="Basic and acidic residues" evidence="1">
    <location>
        <begin position="60"/>
        <end position="75"/>
    </location>
</feature>
<accession>A0AAE1NS54</accession>
<dbReference type="AlphaFoldDB" id="A0AAE1NS54"/>
<keyword evidence="3" id="KW-1185">Reference proteome</keyword>
<dbReference type="Proteomes" id="UP001292094">
    <property type="component" value="Unassembled WGS sequence"/>
</dbReference>
<proteinExistence type="predicted"/>
<dbReference type="EMBL" id="JAWZYT010004121">
    <property type="protein sequence ID" value="KAK4295209.1"/>
    <property type="molecule type" value="Genomic_DNA"/>
</dbReference>
<feature type="compositionally biased region" description="Basic and acidic residues" evidence="1">
    <location>
        <begin position="84"/>
        <end position="93"/>
    </location>
</feature>
<organism evidence="2 3">
    <name type="scientific">Petrolisthes manimaculis</name>
    <dbReference type="NCBI Taxonomy" id="1843537"/>
    <lineage>
        <taxon>Eukaryota</taxon>
        <taxon>Metazoa</taxon>
        <taxon>Ecdysozoa</taxon>
        <taxon>Arthropoda</taxon>
        <taxon>Crustacea</taxon>
        <taxon>Multicrustacea</taxon>
        <taxon>Malacostraca</taxon>
        <taxon>Eumalacostraca</taxon>
        <taxon>Eucarida</taxon>
        <taxon>Decapoda</taxon>
        <taxon>Pleocyemata</taxon>
        <taxon>Anomura</taxon>
        <taxon>Galatheoidea</taxon>
        <taxon>Porcellanidae</taxon>
        <taxon>Petrolisthes</taxon>
    </lineage>
</organism>
<sequence>MDEEECEEDEDKSTTTTTAVCVSERERFIREGQTTRSLCCIKSTSVTTVTPNNYVTIIRSSEKSGGRMSDSEKYLPDQINRQKPHSELEEDSNKQSIIV</sequence>
<evidence type="ECO:0000256" key="1">
    <source>
        <dbReference type="SAM" id="MobiDB-lite"/>
    </source>
</evidence>
<evidence type="ECO:0000313" key="2">
    <source>
        <dbReference type="EMBL" id="KAK4295209.1"/>
    </source>
</evidence>
<evidence type="ECO:0000313" key="3">
    <source>
        <dbReference type="Proteomes" id="UP001292094"/>
    </source>
</evidence>
<name>A0AAE1NS54_9EUCA</name>
<comment type="caution">
    <text evidence="2">The sequence shown here is derived from an EMBL/GenBank/DDBJ whole genome shotgun (WGS) entry which is preliminary data.</text>
</comment>
<protein>
    <submittedName>
        <fullName evidence="2">Uncharacterized protein</fullName>
    </submittedName>
</protein>
<gene>
    <name evidence="2" type="ORF">Pmani_032213</name>
</gene>